<dbReference type="CDD" id="cd02440">
    <property type="entry name" value="AdoMet_MTases"/>
    <property type="match status" value="1"/>
</dbReference>
<dbReference type="PANTHER" id="PTHR45036">
    <property type="entry name" value="METHYLTRANSFERASE LIKE 7B"/>
    <property type="match status" value="1"/>
</dbReference>
<dbReference type="AlphaFoldDB" id="A0A560WEW5"/>
<sequence length="207" mass="21912">MGWWEERVVPRLIDLTCGGELTAPWRRAVCAPVTGVVIELGFGSGRNLEHYGEGVTRVLAVEPSDLAWEMSADRRAAFGRPVERTGLDGASIDIPDNSVDAVVSTWTLCTIPDLGSALAETARVLRPGGALHLVEHCRSPRPAMARVQSAMQPVWGPVAGGCHVDRDIPALLASAGLNASALRAQEAGPVATPWSWFVLGRAATMAG</sequence>
<feature type="domain" description="Methyltransferase type 11" evidence="1">
    <location>
        <begin position="39"/>
        <end position="131"/>
    </location>
</feature>
<dbReference type="InterPro" id="IPR013216">
    <property type="entry name" value="Methyltransf_11"/>
</dbReference>
<accession>A0A560WEW5</accession>
<keyword evidence="3" id="KW-1185">Reference proteome</keyword>
<dbReference type="EMBL" id="VIUW01000002">
    <property type="protein sequence ID" value="TWD16035.1"/>
    <property type="molecule type" value="Genomic_DNA"/>
</dbReference>
<dbReference type="InterPro" id="IPR029063">
    <property type="entry name" value="SAM-dependent_MTases_sf"/>
</dbReference>
<dbReference type="InterPro" id="IPR052356">
    <property type="entry name" value="Thiol_S-MT"/>
</dbReference>
<keyword evidence="2" id="KW-0808">Transferase</keyword>
<dbReference type="PANTHER" id="PTHR45036:SF1">
    <property type="entry name" value="METHYLTRANSFERASE LIKE 7A"/>
    <property type="match status" value="1"/>
</dbReference>
<protein>
    <submittedName>
        <fullName evidence="2">Methyltransferase family protein</fullName>
    </submittedName>
</protein>
<dbReference type="OrthoDB" id="9797252at2"/>
<reference evidence="2 3" key="1">
    <citation type="submission" date="2019-06" db="EMBL/GenBank/DDBJ databases">
        <title>Sequencing the genomes of 1000 actinobacteria strains.</title>
        <authorList>
            <person name="Klenk H.-P."/>
        </authorList>
    </citation>
    <scope>NUCLEOTIDE SEQUENCE [LARGE SCALE GENOMIC DNA]</scope>
    <source>
        <strain evidence="2 3">DSM 18935</strain>
    </source>
</reference>
<dbReference type="Pfam" id="PF08241">
    <property type="entry name" value="Methyltransf_11"/>
    <property type="match status" value="1"/>
</dbReference>
<dbReference type="RefSeq" id="WP_144857021.1">
    <property type="nucleotide sequence ID" value="NZ_BAAAYT010000001.1"/>
</dbReference>
<gene>
    <name evidence="2" type="ORF">FB557_1576</name>
</gene>
<dbReference type="Proteomes" id="UP000315628">
    <property type="component" value="Unassembled WGS sequence"/>
</dbReference>
<proteinExistence type="predicted"/>
<dbReference type="GO" id="GO:0032259">
    <property type="term" value="P:methylation"/>
    <property type="evidence" value="ECO:0007669"/>
    <property type="project" value="UniProtKB-KW"/>
</dbReference>
<dbReference type="Gene3D" id="3.40.50.150">
    <property type="entry name" value="Vaccinia Virus protein VP39"/>
    <property type="match status" value="1"/>
</dbReference>
<organism evidence="2 3">
    <name type="scientific">Marihabitans asiaticum</name>
    <dbReference type="NCBI Taxonomy" id="415218"/>
    <lineage>
        <taxon>Bacteria</taxon>
        <taxon>Bacillati</taxon>
        <taxon>Actinomycetota</taxon>
        <taxon>Actinomycetes</taxon>
        <taxon>Micrococcales</taxon>
        <taxon>Intrasporangiaceae</taxon>
        <taxon>Marihabitans</taxon>
    </lineage>
</organism>
<name>A0A560WEW5_9MICO</name>
<keyword evidence="2" id="KW-0489">Methyltransferase</keyword>
<evidence type="ECO:0000313" key="2">
    <source>
        <dbReference type="EMBL" id="TWD16035.1"/>
    </source>
</evidence>
<dbReference type="GO" id="GO:0008757">
    <property type="term" value="F:S-adenosylmethionine-dependent methyltransferase activity"/>
    <property type="evidence" value="ECO:0007669"/>
    <property type="project" value="InterPro"/>
</dbReference>
<evidence type="ECO:0000313" key="3">
    <source>
        <dbReference type="Proteomes" id="UP000315628"/>
    </source>
</evidence>
<dbReference type="SUPFAM" id="SSF53335">
    <property type="entry name" value="S-adenosyl-L-methionine-dependent methyltransferases"/>
    <property type="match status" value="1"/>
</dbReference>
<comment type="caution">
    <text evidence="2">The sequence shown here is derived from an EMBL/GenBank/DDBJ whole genome shotgun (WGS) entry which is preliminary data.</text>
</comment>
<evidence type="ECO:0000259" key="1">
    <source>
        <dbReference type="Pfam" id="PF08241"/>
    </source>
</evidence>